<dbReference type="FunFam" id="2.60.40.10:FF:000680">
    <property type="entry name" value="Beta-galactosidase"/>
    <property type="match status" value="1"/>
</dbReference>
<evidence type="ECO:0000256" key="4">
    <source>
        <dbReference type="ARBA" id="ARBA00011245"/>
    </source>
</evidence>
<evidence type="ECO:0000313" key="13">
    <source>
        <dbReference type="Proteomes" id="UP000284531"/>
    </source>
</evidence>
<dbReference type="InterPro" id="IPR008979">
    <property type="entry name" value="Galactose-bd-like_sf"/>
</dbReference>
<comment type="catalytic activity">
    <reaction evidence="1 10">
        <text>Hydrolysis of terminal non-reducing beta-D-galactose residues in beta-D-galactosides.</text>
        <dbReference type="EC" id="3.2.1.23"/>
    </reaction>
</comment>
<dbReference type="InterPro" id="IPR017853">
    <property type="entry name" value="GH"/>
</dbReference>
<dbReference type="Pfam" id="PF00703">
    <property type="entry name" value="Glyco_hydro_2"/>
    <property type="match status" value="1"/>
</dbReference>
<dbReference type="GO" id="GO:0009341">
    <property type="term" value="C:beta-galactosidase complex"/>
    <property type="evidence" value="ECO:0007669"/>
    <property type="project" value="InterPro"/>
</dbReference>
<dbReference type="AlphaFoldDB" id="A0A419X935"/>
<sequence>MIFELIMRTLLTIMLLLFYQGIYAQENGKQNDWENPEIVGIHKEQARASFYAYRTENKAIQNSKANSNYFINLNGTWKFNWVRKPADRPVDFYKTNYDVSKWNDIKVPAHWELEGYGVPIYTDVSYPFPNNEPYIPHDYNPVGSYKRNFSIPKNWKGQEIYIHFGGVRSAAYVWVNGKKVGYTQGSKTPAEFNLTKYVKPGKNQLAVEIYRFSDGSYLEDQDYWKVSGFERDVYLYARPKTHIRDFFVQAGLDDTYTDGEFSLNVKVNQIANKGANRSVQVKVLDGKKEVINLKSNSKLAQGDNDFIFSKTIPNVRKWTAETPNLYTLQIELKSGNKTIEVIRRKIGFRTSEIKDGLLQINGVPITVRGVNRHEHDMDNGRVITEESMIQDILLMKQFNINSVRNSHYPNRERWYELCDEYGLYMIDEANIEAHGCEPYNKEKTLADKPHWKKAFMDRTVSMVERDKNHASIIIWSLGNETGRGRNFHATYKWIKERDDSRPVQSEDSGREFNTDIFCPMYDRMWEMIKYVEYVQKRPLIQCEYAHAMGNSVGNLKDYWDLIYKHRQLQGGFIWDWVDQTFRKTNEKGDTIFGYGGDMGVYKVQNDSNFCANGLVSADRKLHPHIWEVKKVYQPIAIKKVDHSANQFELINRYDFISLDDVEITWTLKEDATEIANGTVDSKDLAAHQSRRFSIEITDIKAKAGKEYFLLFEAHSAVEQPMVPKGHRIAWEQFQLPIHKEVTAIEANQLSALTLNEDQNEIKIDAKGFKLRISKSNGSLNSYKIDGTELIEKDLEPFFWRAVTDNDLGNGTPARCKVWKTAGEKRELLSIETNQISAQQIEVIVKYNLPTASSSYKTKYLVSGNGDVEIENTFVPNSNDLPMIPRLGMQMQLPKEFSNIEWFGRGPQESMWDRKSGAMLDHYKGTVWEQYHPYVRPQETGNKTDLRWIALTNKDGKGLMAIGAPLLSGSALGFDYKELYHGGKDKPNKHGNAIKQGDVISFQIDYKQMGVGGDNSWGAPVHAEYCIPSQPYQYSFILRPINGEKDLNELSKTRVK</sequence>
<dbReference type="Pfam" id="PF02929">
    <property type="entry name" value="Bgal_small_N"/>
    <property type="match status" value="1"/>
</dbReference>
<dbReference type="PROSITE" id="PS00608">
    <property type="entry name" value="GLYCOSYL_HYDROL_F2_2"/>
    <property type="match status" value="1"/>
</dbReference>
<comment type="caution">
    <text evidence="12">The sequence shown here is derived from an EMBL/GenBank/DDBJ whole genome shotgun (WGS) entry which is preliminary data.</text>
</comment>
<dbReference type="PROSITE" id="PS00719">
    <property type="entry name" value="GLYCOSYL_HYDROL_F2_1"/>
    <property type="match status" value="1"/>
</dbReference>
<comment type="similarity">
    <text evidence="3 10">Belongs to the glycosyl hydrolase 2 family.</text>
</comment>
<dbReference type="Pfam" id="PF02836">
    <property type="entry name" value="Glyco_hydro_2_C"/>
    <property type="match status" value="1"/>
</dbReference>
<dbReference type="Gene3D" id="2.60.120.260">
    <property type="entry name" value="Galactose-binding domain-like"/>
    <property type="match status" value="1"/>
</dbReference>
<dbReference type="InterPro" id="IPR023230">
    <property type="entry name" value="Glyco_hydro_2_CS"/>
</dbReference>
<dbReference type="InterPro" id="IPR011013">
    <property type="entry name" value="Gal_mutarotase_sf_dom"/>
</dbReference>
<dbReference type="InterPro" id="IPR006102">
    <property type="entry name" value="Ig-like_GH2"/>
</dbReference>
<evidence type="ECO:0000256" key="10">
    <source>
        <dbReference type="RuleBase" id="RU361154"/>
    </source>
</evidence>
<organism evidence="12 13">
    <name type="scientific">Marinifilum flexuosum</name>
    <dbReference type="NCBI Taxonomy" id="1117708"/>
    <lineage>
        <taxon>Bacteria</taxon>
        <taxon>Pseudomonadati</taxon>
        <taxon>Bacteroidota</taxon>
        <taxon>Bacteroidia</taxon>
        <taxon>Marinilabiliales</taxon>
        <taxon>Marinifilaceae</taxon>
    </lineage>
</organism>
<dbReference type="InterPro" id="IPR050347">
    <property type="entry name" value="Bact_Beta-galactosidase"/>
</dbReference>
<evidence type="ECO:0000256" key="7">
    <source>
        <dbReference type="ARBA" id="ARBA00022837"/>
    </source>
</evidence>
<gene>
    <name evidence="12" type="ORF">BXY64_1113</name>
</gene>
<dbReference type="GO" id="GO:0005990">
    <property type="term" value="P:lactose catabolic process"/>
    <property type="evidence" value="ECO:0007669"/>
    <property type="project" value="TreeGrafter"/>
</dbReference>
<keyword evidence="13" id="KW-1185">Reference proteome</keyword>
<dbReference type="SMART" id="SM01038">
    <property type="entry name" value="Bgal_small_N"/>
    <property type="match status" value="1"/>
</dbReference>
<dbReference type="PANTHER" id="PTHR46323:SF2">
    <property type="entry name" value="BETA-GALACTOSIDASE"/>
    <property type="match status" value="1"/>
</dbReference>
<dbReference type="EMBL" id="RAPQ01000008">
    <property type="protein sequence ID" value="RKE04099.1"/>
    <property type="molecule type" value="Genomic_DNA"/>
</dbReference>
<evidence type="ECO:0000259" key="11">
    <source>
        <dbReference type="SMART" id="SM01038"/>
    </source>
</evidence>
<evidence type="ECO:0000256" key="3">
    <source>
        <dbReference type="ARBA" id="ARBA00007401"/>
    </source>
</evidence>
<comment type="subunit">
    <text evidence="4">Monomer.</text>
</comment>
<accession>A0A419X935</accession>
<dbReference type="GO" id="GO:0004565">
    <property type="term" value="F:beta-galactosidase activity"/>
    <property type="evidence" value="ECO:0007669"/>
    <property type="project" value="UniProtKB-EC"/>
</dbReference>
<dbReference type="Gene3D" id="2.70.98.10">
    <property type="match status" value="1"/>
</dbReference>
<feature type="domain" description="Beta galactosidase small chain/" evidence="11">
    <location>
        <begin position="762"/>
        <end position="1038"/>
    </location>
</feature>
<dbReference type="InterPro" id="IPR032312">
    <property type="entry name" value="LacZ_4"/>
</dbReference>
<evidence type="ECO:0000256" key="2">
    <source>
        <dbReference type="ARBA" id="ARBA00001913"/>
    </source>
</evidence>
<dbReference type="FunFam" id="3.20.20.80:FF:000121">
    <property type="entry name" value="Beta-galactosidase"/>
    <property type="match status" value="1"/>
</dbReference>
<dbReference type="InterPro" id="IPR023232">
    <property type="entry name" value="Glyco_hydro_2_AS"/>
</dbReference>
<dbReference type="SUPFAM" id="SSF51445">
    <property type="entry name" value="(Trans)glycosidases"/>
    <property type="match status" value="1"/>
</dbReference>
<keyword evidence="7" id="KW-0106">Calcium</keyword>
<dbReference type="GO" id="GO:0030246">
    <property type="term" value="F:carbohydrate binding"/>
    <property type="evidence" value="ECO:0007669"/>
    <property type="project" value="InterPro"/>
</dbReference>
<dbReference type="Gene3D" id="2.60.40.10">
    <property type="entry name" value="Immunoglobulins"/>
    <property type="match status" value="2"/>
</dbReference>
<evidence type="ECO:0000256" key="9">
    <source>
        <dbReference type="ARBA" id="ARBA00032230"/>
    </source>
</evidence>
<dbReference type="InterPro" id="IPR014718">
    <property type="entry name" value="GH-type_carb-bd"/>
</dbReference>
<dbReference type="Gene3D" id="3.20.20.80">
    <property type="entry name" value="Glycosidases"/>
    <property type="match status" value="1"/>
</dbReference>
<name>A0A419X935_9BACT</name>
<proteinExistence type="inferred from homology"/>
<reference evidence="12 13" key="1">
    <citation type="submission" date="2018-09" db="EMBL/GenBank/DDBJ databases">
        <title>Genomic Encyclopedia of Archaeal and Bacterial Type Strains, Phase II (KMG-II): from individual species to whole genera.</title>
        <authorList>
            <person name="Goeker M."/>
        </authorList>
    </citation>
    <scope>NUCLEOTIDE SEQUENCE [LARGE SCALE GENOMIC DNA]</scope>
    <source>
        <strain evidence="12 13">DSM 21950</strain>
    </source>
</reference>
<dbReference type="InterPro" id="IPR006101">
    <property type="entry name" value="Glyco_hydro_2"/>
</dbReference>
<protein>
    <recommendedName>
        <fullName evidence="5 10">Beta-galactosidase</fullName>
        <ecNumber evidence="5 10">3.2.1.23</ecNumber>
    </recommendedName>
    <alternativeName>
        <fullName evidence="9 10">Lactase</fullName>
    </alternativeName>
</protein>
<evidence type="ECO:0000256" key="1">
    <source>
        <dbReference type="ARBA" id="ARBA00001412"/>
    </source>
</evidence>
<dbReference type="PRINTS" id="PR00132">
    <property type="entry name" value="GLHYDRLASE2"/>
</dbReference>
<dbReference type="SUPFAM" id="SSF49303">
    <property type="entry name" value="beta-Galactosidase/glucuronidase domain"/>
    <property type="match status" value="2"/>
</dbReference>
<evidence type="ECO:0000256" key="6">
    <source>
        <dbReference type="ARBA" id="ARBA00022801"/>
    </source>
</evidence>
<dbReference type="PANTHER" id="PTHR46323">
    <property type="entry name" value="BETA-GALACTOSIDASE"/>
    <property type="match status" value="1"/>
</dbReference>
<dbReference type="InterPro" id="IPR006104">
    <property type="entry name" value="Glyco_hydro_2_N"/>
</dbReference>
<dbReference type="InterPro" id="IPR006103">
    <property type="entry name" value="Glyco_hydro_2_cat"/>
</dbReference>
<dbReference type="Pfam" id="PF16353">
    <property type="entry name" value="LacZ_4"/>
    <property type="match status" value="1"/>
</dbReference>
<evidence type="ECO:0000313" key="12">
    <source>
        <dbReference type="EMBL" id="RKE04099.1"/>
    </source>
</evidence>
<evidence type="ECO:0000256" key="8">
    <source>
        <dbReference type="ARBA" id="ARBA00023295"/>
    </source>
</evidence>
<keyword evidence="8 10" id="KW-0326">Glycosidase</keyword>
<dbReference type="InterPro" id="IPR004199">
    <property type="entry name" value="B-gal_small/dom_5"/>
</dbReference>
<dbReference type="EC" id="3.2.1.23" evidence="5 10"/>
<dbReference type="Pfam" id="PF02837">
    <property type="entry name" value="Glyco_hydro_2_N"/>
    <property type="match status" value="1"/>
</dbReference>
<dbReference type="InterPro" id="IPR013783">
    <property type="entry name" value="Ig-like_fold"/>
</dbReference>
<dbReference type="InterPro" id="IPR036156">
    <property type="entry name" value="Beta-gal/glucu_dom_sf"/>
</dbReference>
<evidence type="ECO:0000256" key="5">
    <source>
        <dbReference type="ARBA" id="ARBA00012756"/>
    </source>
</evidence>
<dbReference type="Proteomes" id="UP000284531">
    <property type="component" value="Unassembled WGS sequence"/>
</dbReference>
<comment type="cofactor">
    <cofactor evidence="2">
        <name>Ca(2+)</name>
        <dbReference type="ChEBI" id="CHEBI:29108"/>
    </cofactor>
</comment>
<dbReference type="SUPFAM" id="SSF49785">
    <property type="entry name" value="Galactose-binding domain-like"/>
    <property type="match status" value="1"/>
</dbReference>
<dbReference type="SUPFAM" id="SSF74650">
    <property type="entry name" value="Galactose mutarotase-like"/>
    <property type="match status" value="1"/>
</dbReference>
<keyword evidence="6 10" id="KW-0378">Hydrolase</keyword>